<dbReference type="InterPro" id="IPR044946">
    <property type="entry name" value="Restrct_endonuc_typeI_TRD_sf"/>
</dbReference>
<evidence type="ECO:0000256" key="2">
    <source>
        <dbReference type="ARBA" id="ARBA00022747"/>
    </source>
</evidence>
<evidence type="ECO:0000259" key="5">
    <source>
        <dbReference type="Pfam" id="PF01420"/>
    </source>
</evidence>
<protein>
    <recommendedName>
        <fullName evidence="5">Type I restriction modification DNA specificity domain-containing protein</fullName>
    </recommendedName>
</protein>
<evidence type="ECO:0000256" key="1">
    <source>
        <dbReference type="ARBA" id="ARBA00010923"/>
    </source>
</evidence>
<dbReference type="PANTHER" id="PTHR43140:SF1">
    <property type="entry name" value="TYPE I RESTRICTION ENZYME ECOKI SPECIFICITY SUBUNIT"/>
    <property type="match status" value="1"/>
</dbReference>
<evidence type="ECO:0000256" key="4">
    <source>
        <dbReference type="SAM" id="Coils"/>
    </source>
</evidence>
<keyword evidence="3" id="KW-0238">DNA-binding</keyword>
<organism evidence="6 7">
    <name type="scientific">Bordetella genomosp. 13</name>
    <dbReference type="NCBI Taxonomy" id="463040"/>
    <lineage>
        <taxon>Bacteria</taxon>
        <taxon>Pseudomonadati</taxon>
        <taxon>Pseudomonadota</taxon>
        <taxon>Betaproteobacteria</taxon>
        <taxon>Burkholderiales</taxon>
        <taxon>Alcaligenaceae</taxon>
        <taxon>Bordetella</taxon>
    </lineage>
</organism>
<proteinExistence type="inferred from homology"/>
<dbReference type="STRING" id="463040.CAL15_22040"/>
<dbReference type="AlphaFoldDB" id="A0A1W6ZHM9"/>
<keyword evidence="2" id="KW-0680">Restriction system</keyword>
<dbReference type="Gene3D" id="3.90.220.20">
    <property type="entry name" value="DNA methylase specificity domains"/>
    <property type="match status" value="2"/>
</dbReference>
<evidence type="ECO:0000313" key="6">
    <source>
        <dbReference type="EMBL" id="ARP96809.1"/>
    </source>
</evidence>
<dbReference type="Pfam" id="PF01420">
    <property type="entry name" value="Methylase_S"/>
    <property type="match status" value="1"/>
</dbReference>
<evidence type="ECO:0000256" key="3">
    <source>
        <dbReference type="ARBA" id="ARBA00023125"/>
    </source>
</evidence>
<dbReference type="KEGG" id="bgm:CAL15_22040"/>
<reference evidence="6 7" key="1">
    <citation type="submission" date="2017-05" db="EMBL/GenBank/DDBJ databases">
        <title>Complete and WGS of Bordetella genogroups.</title>
        <authorList>
            <person name="Spilker T."/>
            <person name="LiPuma J."/>
        </authorList>
    </citation>
    <scope>NUCLEOTIDE SEQUENCE [LARGE SCALE GENOMIC DNA]</scope>
    <source>
        <strain evidence="6 7">AU7206</strain>
    </source>
</reference>
<accession>A0A1W6ZHM9</accession>
<name>A0A1W6ZHM9_9BORD</name>
<gene>
    <name evidence="6" type="ORF">CAL15_22040</name>
</gene>
<dbReference type="InterPro" id="IPR000055">
    <property type="entry name" value="Restrct_endonuc_typeI_TRD"/>
</dbReference>
<feature type="coiled-coil region" evidence="4">
    <location>
        <begin position="393"/>
        <end position="424"/>
    </location>
</feature>
<dbReference type="InterPro" id="IPR051212">
    <property type="entry name" value="Type-I_RE_S_subunit"/>
</dbReference>
<dbReference type="EMBL" id="CP021111">
    <property type="protein sequence ID" value="ARP96809.1"/>
    <property type="molecule type" value="Genomic_DNA"/>
</dbReference>
<dbReference type="Proteomes" id="UP000194161">
    <property type="component" value="Chromosome"/>
</dbReference>
<keyword evidence="7" id="KW-1185">Reference proteome</keyword>
<feature type="domain" description="Type I restriction modification DNA specificity" evidence="5">
    <location>
        <begin position="78"/>
        <end position="198"/>
    </location>
</feature>
<dbReference type="PANTHER" id="PTHR43140">
    <property type="entry name" value="TYPE-1 RESTRICTION ENZYME ECOKI SPECIFICITY PROTEIN"/>
    <property type="match status" value="1"/>
</dbReference>
<evidence type="ECO:0000313" key="7">
    <source>
        <dbReference type="Proteomes" id="UP000194161"/>
    </source>
</evidence>
<dbReference type="SUPFAM" id="SSF116734">
    <property type="entry name" value="DNA methylase specificity domain"/>
    <property type="match status" value="2"/>
</dbReference>
<dbReference type="GO" id="GO:0009307">
    <property type="term" value="P:DNA restriction-modification system"/>
    <property type="evidence" value="ECO:0007669"/>
    <property type="project" value="UniProtKB-KW"/>
</dbReference>
<sequence>MSLPRYPAYRDSGVEWLGEVPAHWVVGPLKRGFDVRLGKMLQTEKREPDDLFCAYMRAANIQSGWIDAADVKKMWFSAREREALSLKGGDLLVSEGGDVGRAAIWRHDVPECYFQNSVNRVRSLGLHQTGFLFYWLLALKMRGYVDVVCNKSTIAHFTAEKVEAVPTPFPCPREQHHIAAFLDRETAKIDDLIAEQKKLIALLAEKRQATISHAVTRGLNPDTPIKDSEVAWLGEVPAHWQVDRLANIFQEVVEAGRDELPILSVSIHNGVSDRELREDEMERNVARSEDRSKYKSVLPDDLVYNMMRAWQGAFGTVTVPGMVSPAYVVARPLRRLLTEFIELLLRTPAAITEMKRHSRGITDFRLRLYWEDFRNVQVALPQLEEQQSIVDYIRAESARLDELRKRAEQAIALLKERRAALIAAAVTGQIDVRGVTALTDHNPDASPV</sequence>
<dbReference type="REBASE" id="201111">
    <property type="entry name" value="S.Bge7206ORF22045P"/>
</dbReference>
<comment type="similarity">
    <text evidence="1">Belongs to the type-I restriction system S methylase family.</text>
</comment>
<keyword evidence="4" id="KW-0175">Coiled coil</keyword>
<dbReference type="GO" id="GO:0003677">
    <property type="term" value="F:DNA binding"/>
    <property type="evidence" value="ECO:0007669"/>
    <property type="project" value="UniProtKB-KW"/>
</dbReference>